<gene>
    <name evidence="8" type="ORF">AQ490_10650</name>
</gene>
<comment type="cofactor">
    <cofactor evidence="1">
        <name>FAD</name>
        <dbReference type="ChEBI" id="CHEBI:57692"/>
    </cofactor>
</comment>
<accession>A0A0T6LJV1</accession>
<sequence>MTVPAELVIVGASLAGLRAAEALRAGGFAGTLTIVGAEPHPPYDRPPLSKQVLTATGPPPDTTLPVRDDLHARWLLGRPAAGLDIEHRTVNLSDGTAVPYDALVITTGAVARSWPGHRPPPHGVLTLRGLDDALRLRGELRPGRRTAVVGGGFLGSEVAAAARARGAHVTLLVAAEQPLLGAVGTEVGAHVAALHRGAGIDLRTGTTVEAFEAERGRLVALRLSDGSRLPADTAVLALGAVPATRWLAGAGLDIRAGIRCDAYLRALRQDGTVAPGVVVAGDVASVPHPLAGGRHLLLGHWTNAAEQGEAAARTLLHPDRPEPFRGVPSFWSDLHGARIRSVGLPALADTVRVVEREPAAGRLEVAYEHQGRLVGALTIGRTARLAAYRQELQRRGNEATGRDRPVPARRGPR</sequence>
<dbReference type="GO" id="GO:0016651">
    <property type="term" value="F:oxidoreductase activity, acting on NAD(P)H"/>
    <property type="evidence" value="ECO:0007669"/>
    <property type="project" value="TreeGrafter"/>
</dbReference>
<keyword evidence="9" id="KW-1185">Reference proteome</keyword>
<name>A0A0T6LJV1_WENVI</name>
<dbReference type="SUPFAM" id="SSF55424">
    <property type="entry name" value="FAD/NAD-linked reductases, dimerisation (C-terminal) domain"/>
    <property type="match status" value="1"/>
</dbReference>
<evidence type="ECO:0000259" key="6">
    <source>
        <dbReference type="Pfam" id="PF07992"/>
    </source>
</evidence>
<dbReference type="InterPro" id="IPR023753">
    <property type="entry name" value="FAD/NAD-binding_dom"/>
</dbReference>
<dbReference type="STRING" id="76728.AQ490_10650"/>
<evidence type="ECO:0000256" key="1">
    <source>
        <dbReference type="ARBA" id="ARBA00001974"/>
    </source>
</evidence>
<dbReference type="Proteomes" id="UP000050867">
    <property type="component" value="Unassembled WGS sequence"/>
</dbReference>
<evidence type="ECO:0000256" key="2">
    <source>
        <dbReference type="ARBA" id="ARBA00022630"/>
    </source>
</evidence>
<dbReference type="OrthoDB" id="1145at2"/>
<dbReference type="PANTHER" id="PTHR43557">
    <property type="entry name" value="APOPTOSIS-INDUCING FACTOR 1"/>
    <property type="match status" value="1"/>
</dbReference>
<feature type="compositionally biased region" description="Basic and acidic residues" evidence="5">
    <location>
        <begin position="392"/>
        <end position="406"/>
    </location>
</feature>
<dbReference type="InterPro" id="IPR016156">
    <property type="entry name" value="FAD/NAD-linked_Rdtase_dimer_sf"/>
</dbReference>
<evidence type="ECO:0000313" key="8">
    <source>
        <dbReference type="EMBL" id="KRV46375.1"/>
    </source>
</evidence>
<dbReference type="AlphaFoldDB" id="A0A0T6LJV1"/>
<evidence type="ECO:0000256" key="5">
    <source>
        <dbReference type="SAM" id="MobiDB-lite"/>
    </source>
</evidence>
<dbReference type="PRINTS" id="PR00411">
    <property type="entry name" value="PNDRDTASEI"/>
</dbReference>
<evidence type="ECO:0000256" key="3">
    <source>
        <dbReference type="ARBA" id="ARBA00022827"/>
    </source>
</evidence>
<keyword evidence="2" id="KW-0285">Flavoprotein</keyword>
<dbReference type="Gene3D" id="3.50.50.60">
    <property type="entry name" value="FAD/NAD(P)-binding domain"/>
    <property type="match status" value="2"/>
</dbReference>
<evidence type="ECO:0000256" key="4">
    <source>
        <dbReference type="ARBA" id="ARBA00023002"/>
    </source>
</evidence>
<dbReference type="Pfam" id="PF07992">
    <property type="entry name" value="Pyr_redox_2"/>
    <property type="match status" value="1"/>
</dbReference>
<keyword evidence="4" id="KW-0560">Oxidoreductase</keyword>
<feature type="domain" description="FAD/NAD(P)-binding" evidence="6">
    <location>
        <begin position="6"/>
        <end position="308"/>
    </location>
</feature>
<comment type="caution">
    <text evidence="8">The sequence shown here is derived from an EMBL/GenBank/DDBJ whole genome shotgun (WGS) entry which is preliminary data.</text>
</comment>
<dbReference type="InterPro" id="IPR050446">
    <property type="entry name" value="FAD-oxidoreductase/Apoptosis"/>
</dbReference>
<dbReference type="InterPro" id="IPR036188">
    <property type="entry name" value="FAD/NAD-bd_sf"/>
</dbReference>
<feature type="region of interest" description="Disordered" evidence="5">
    <location>
        <begin position="392"/>
        <end position="413"/>
    </location>
</feature>
<dbReference type="GO" id="GO:0005737">
    <property type="term" value="C:cytoplasm"/>
    <property type="evidence" value="ECO:0007669"/>
    <property type="project" value="TreeGrafter"/>
</dbReference>
<evidence type="ECO:0000313" key="9">
    <source>
        <dbReference type="Proteomes" id="UP000050867"/>
    </source>
</evidence>
<keyword evidence="3" id="KW-0274">FAD</keyword>
<dbReference type="Gene3D" id="3.30.390.30">
    <property type="match status" value="1"/>
</dbReference>
<feature type="region of interest" description="Disordered" evidence="5">
    <location>
        <begin position="39"/>
        <end position="66"/>
    </location>
</feature>
<reference evidence="8 9" key="1">
    <citation type="submission" date="2015-10" db="EMBL/GenBank/DDBJ databases">
        <title>Draft genome sequence of pyrrolomycin-producing Streptomyces vitaminophilus.</title>
        <authorList>
            <person name="Graham D.E."/>
            <person name="Mahan K.M."/>
            <person name="Klingeman D.M."/>
            <person name="Hettich R.L."/>
            <person name="Parry R.J."/>
        </authorList>
    </citation>
    <scope>NUCLEOTIDE SEQUENCE [LARGE SCALE GENOMIC DNA]</scope>
    <source>
        <strain evidence="8 9">ATCC 31673</strain>
    </source>
</reference>
<dbReference type="PANTHER" id="PTHR43557:SF2">
    <property type="entry name" value="RIESKE DOMAIN-CONTAINING PROTEIN-RELATED"/>
    <property type="match status" value="1"/>
</dbReference>
<dbReference type="RefSeq" id="WP_018385601.1">
    <property type="nucleotide sequence ID" value="NZ_LLZU01000039.1"/>
</dbReference>
<dbReference type="Pfam" id="PF14759">
    <property type="entry name" value="Reductase_C"/>
    <property type="match status" value="1"/>
</dbReference>
<protein>
    <submittedName>
        <fullName evidence="8">Pyridine nucleotide-disulfide oxidoreductase</fullName>
    </submittedName>
</protein>
<dbReference type="eggNOG" id="COG0446">
    <property type="taxonomic scope" value="Bacteria"/>
</dbReference>
<evidence type="ECO:0000259" key="7">
    <source>
        <dbReference type="Pfam" id="PF14759"/>
    </source>
</evidence>
<organism evidence="8 9">
    <name type="scientific">Wenjunlia vitaminophila</name>
    <name type="common">Streptomyces vitaminophilus</name>
    <dbReference type="NCBI Taxonomy" id="76728"/>
    <lineage>
        <taxon>Bacteria</taxon>
        <taxon>Bacillati</taxon>
        <taxon>Actinomycetota</taxon>
        <taxon>Actinomycetes</taxon>
        <taxon>Kitasatosporales</taxon>
        <taxon>Streptomycetaceae</taxon>
        <taxon>Wenjunlia</taxon>
    </lineage>
</organism>
<dbReference type="EMBL" id="LLZU01000039">
    <property type="protein sequence ID" value="KRV46375.1"/>
    <property type="molecule type" value="Genomic_DNA"/>
</dbReference>
<proteinExistence type="predicted"/>
<dbReference type="SUPFAM" id="SSF51905">
    <property type="entry name" value="FAD/NAD(P)-binding domain"/>
    <property type="match status" value="1"/>
</dbReference>
<dbReference type="PRINTS" id="PR00368">
    <property type="entry name" value="FADPNR"/>
</dbReference>
<dbReference type="InterPro" id="IPR028202">
    <property type="entry name" value="Reductase_C"/>
</dbReference>
<feature type="domain" description="Reductase C-terminal" evidence="7">
    <location>
        <begin position="330"/>
        <end position="396"/>
    </location>
</feature>